<organism evidence="2 3">
    <name type="scientific">Tropilaelaps mercedesae</name>
    <dbReference type="NCBI Taxonomy" id="418985"/>
    <lineage>
        <taxon>Eukaryota</taxon>
        <taxon>Metazoa</taxon>
        <taxon>Ecdysozoa</taxon>
        <taxon>Arthropoda</taxon>
        <taxon>Chelicerata</taxon>
        <taxon>Arachnida</taxon>
        <taxon>Acari</taxon>
        <taxon>Parasitiformes</taxon>
        <taxon>Mesostigmata</taxon>
        <taxon>Gamasina</taxon>
        <taxon>Dermanyssoidea</taxon>
        <taxon>Laelapidae</taxon>
        <taxon>Tropilaelaps</taxon>
    </lineage>
</organism>
<feature type="region of interest" description="Disordered" evidence="1">
    <location>
        <begin position="106"/>
        <end position="158"/>
    </location>
</feature>
<evidence type="ECO:0000313" key="3">
    <source>
        <dbReference type="Proteomes" id="UP000192247"/>
    </source>
</evidence>
<keyword evidence="3" id="KW-1185">Reference proteome</keyword>
<dbReference type="EMBL" id="MNPL01002576">
    <property type="protein sequence ID" value="OQR78167.1"/>
    <property type="molecule type" value="Genomic_DNA"/>
</dbReference>
<feature type="compositionally biased region" description="Basic and acidic residues" evidence="1">
    <location>
        <begin position="136"/>
        <end position="156"/>
    </location>
</feature>
<protein>
    <submittedName>
        <fullName evidence="2">Uncharacterized protein</fullName>
    </submittedName>
</protein>
<comment type="caution">
    <text evidence="2">The sequence shown here is derived from an EMBL/GenBank/DDBJ whole genome shotgun (WGS) entry which is preliminary data.</text>
</comment>
<proteinExistence type="predicted"/>
<feature type="non-terminal residue" evidence="2">
    <location>
        <position position="1"/>
    </location>
</feature>
<reference evidence="2 3" key="1">
    <citation type="journal article" date="2017" name="Gigascience">
        <title>Draft genome of the honey bee ectoparasitic mite, Tropilaelaps mercedesae, is shaped by the parasitic life history.</title>
        <authorList>
            <person name="Dong X."/>
            <person name="Armstrong S.D."/>
            <person name="Xia D."/>
            <person name="Makepeace B.L."/>
            <person name="Darby A.C."/>
            <person name="Kadowaki T."/>
        </authorList>
    </citation>
    <scope>NUCLEOTIDE SEQUENCE [LARGE SCALE GENOMIC DNA]</scope>
    <source>
        <strain evidence="2">Wuxi-XJTLU</strain>
    </source>
</reference>
<name>A0A1V9XXC5_9ACAR</name>
<dbReference type="InParanoid" id="A0A1V9XXC5"/>
<evidence type="ECO:0000256" key="1">
    <source>
        <dbReference type="SAM" id="MobiDB-lite"/>
    </source>
</evidence>
<evidence type="ECO:0000313" key="2">
    <source>
        <dbReference type="EMBL" id="OQR78167.1"/>
    </source>
</evidence>
<sequence>VEIGVSRPPKMLWPVVCPIWAGLHTGPTPGVVLGTNKFLCQGAPAAAPGEDAIILAPPTSPLDEGRIEQALNKLKEQLGKPETSGEDAAFDGEEFTEQQIKNFITAKGGEARQSMEEDDTKDVSTGDPLLAEEPTNTDRKTDASESRDEYSDHKEFQPFQSLPISYLKESVGDEDHEFFIEDPHRPNSFAEPAFRDVFDDADGDDQFSPNDDLIFR</sequence>
<accession>A0A1V9XXC5</accession>
<gene>
    <name evidence="2" type="ORF">BIW11_06586</name>
</gene>
<dbReference type="AlphaFoldDB" id="A0A1V9XXC5"/>
<dbReference type="Proteomes" id="UP000192247">
    <property type="component" value="Unassembled WGS sequence"/>
</dbReference>